<protein>
    <submittedName>
        <fullName evidence="2">SLPTX11</fullName>
    </submittedName>
</protein>
<reference evidence="2" key="1">
    <citation type="submission" date="2018-11" db="EMBL/GenBank/DDBJ databases">
        <title>Venom-gland transcriptomics and venom proteomics of the Florida green centipede (Hemiscolopendra marginata) reveal sex-based variation in a centipede venom.</title>
        <authorList>
            <person name="Nystrom G.S."/>
            <person name="Ward M.J."/>
            <person name="Ellsworth S.A."/>
            <person name="Rokyta D.R."/>
        </authorList>
    </citation>
    <scope>NUCLEOTIDE SEQUENCE</scope>
    <source>
        <tissue evidence="2">Venom gland</tissue>
    </source>
</reference>
<dbReference type="AlphaFoldDB" id="A0A646QDL6"/>
<feature type="signal peptide" evidence="1">
    <location>
        <begin position="1"/>
        <end position="20"/>
    </location>
</feature>
<feature type="chain" id="PRO_5024889707" evidence="1">
    <location>
        <begin position="21"/>
        <end position="233"/>
    </location>
</feature>
<keyword evidence="1" id="KW-0732">Signal</keyword>
<dbReference type="Gene3D" id="2.20.20.160">
    <property type="match status" value="1"/>
</dbReference>
<sequence length="233" mass="26962">MINIAYTLFFTLTLVLVVNAQIAVFRHMIDSNEDQIIESLGRRCKELQYCQNNSICAQLQKNKIGINILEICECKTGQCPLFWNSNDGHTITQGKDQFKYCEQPPAALSVCNSTQSAVSSRFHFYRGDGEIMAWISHIHCICPKNYGYKNIVSTIDHYKQHWETVLYSPCKKLNKCAEDDVCRLGWMTSGQYYFEDKDCDCPKDQTCPSSPDLSTEQYEKNGYTYYKFYCIEK</sequence>
<name>A0A646QDL6_9MYRI</name>
<accession>A0A646QDL6</accession>
<evidence type="ECO:0000313" key="2">
    <source>
        <dbReference type="EMBL" id="MUP40708.1"/>
    </source>
</evidence>
<proteinExistence type="predicted"/>
<dbReference type="EMBL" id="GHBY01000531">
    <property type="protein sequence ID" value="MUP40708.1"/>
    <property type="molecule type" value="Transcribed_RNA"/>
</dbReference>
<organism evidence="2">
    <name type="scientific">Hemiscolopendra marginata</name>
    <dbReference type="NCBI Taxonomy" id="943146"/>
    <lineage>
        <taxon>Eukaryota</taxon>
        <taxon>Metazoa</taxon>
        <taxon>Ecdysozoa</taxon>
        <taxon>Arthropoda</taxon>
        <taxon>Myriapoda</taxon>
        <taxon>Chilopoda</taxon>
        <taxon>Pleurostigmophora</taxon>
        <taxon>Scolopendromorpha</taxon>
        <taxon>Scolopendridae</taxon>
        <taxon>Hemiscolopendra</taxon>
    </lineage>
</organism>
<evidence type="ECO:0000256" key="1">
    <source>
        <dbReference type="SAM" id="SignalP"/>
    </source>
</evidence>